<dbReference type="FunFam" id="3.40.5.10:FF:000005">
    <property type="entry name" value="39S ribosomal protein L9, mitochondrial"/>
    <property type="match status" value="1"/>
</dbReference>
<evidence type="ECO:0000256" key="7">
    <source>
        <dbReference type="ARBA" id="ARBA00035194"/>
    </source>
</evidence>
<evidence type="ECO:0000256" key="3">
    <source>
        <dbReference type="ARBA" id="ARBA00022946"/>
    </source>
</evidence>
<evidence type="ECO:0000259" key="11">
    <source>
        <dbReference type="Pfam" id="PF22078"/>
    </source>
</evidence>
<dbReference type="GO" id="GO:0005739">
    <property type="term" value="C:mitochondrion"/>
    <property type="evidence" value="ECO:0007669"/>
    <property type="project" value="UniProtKB-SubCell"/>
</dbReference>
<organism evidence="13 14">
    <name type="scientific">Coilia grayii</name>
    <name type="common">Gray's grenadier anchovy</name>
    <dbReference type="NCBI Taxonomy" id="363190"/>
    <lineage>
        <taxon>Eukaryota</taxon>
        <taxon>Metazoa</taxon>
        <taxon>Chordata</taxon>
        <taxon>Craniata</taxon>
        <taxon>Vertebrata</taxon>
        <taxon>Euteleostomi</taxon>
        <taxon>Actinopterygii</taxon>
        <taxon>Neopterygii</taxon>
        <taxon>Teleostei</taxon>
        <taxon>Clupei</taxon>
        <taxon>Clupeiformes</taxon>
        <taxon>Clupeoidei</taxon>
        <taxon>Engraulidae</taxon>
        <taxon>Coilinae</taxon>
        <taxon>Coilia</taxon>
    </lineage>
</organism>
<gene>
    <name evidence="13" type="ORF">ACEWY4_005215</name>
</gene>
<feature type="domain" description="Large ribosomal subunit protein bL9m C-terminal" evidence="11">
    <location>
        <begin position="137"/>
        <end position="220"/>
    </location>
</feature>
<keyword evidence="5" id="KW-0496">Mitochondrion</keyword>
<evidence type="ECO:0000313" key="13">
    <source>
        <dbReference type="EMBL" id="KAL2098735.1"/>
    </source>
</evidence>
<dbReference type="InterPro" id="IPR000244">
    <property type="entry name" value="Ribosomal_bL9"/>
</dbReference>
<sequence length="254" mass="28766">MFGLVRRNTSHMVCMWNRLAVYAGQHFSQTTSRNTVVVERWWQVPLSAEGRPPRLHPRRHRVYRLVEDTKHGPKEKMELILTQAVPKLGGRGDTVCVPKSVGRNKLLSQGLAVYPSPENLAMFVQEKKQLREGKPEDRVQTSSGQKTAEFLKKTKLVVPLHTSIDYHISKEIVSRYFQKELKMIVPTHALTLPDEPITTVGETWCEVTVNGIDTIRVPLLVEPYEDYASKRKSGQDQGPNAQEDGCLPADDTQA</sequence>
<evidence type="ECO:0000256" key="6">
    <source>
        <dbReference type="ARBA" id="ARBA00023274"/>
    </source>
</evidence>
<dbReference type="InterPro" id="IPR056864">
    <property type="entry name" value="MRP-L9_N"/>
</dbReference>
<evidence type="ECO:0000259" key="12">
    <source>
        <dbReference type="Pfam" id="PF25131"/>
    </source>
</evidence>
<evidence type="ECO:0000256" key="8">
    <source>
        <dbReference type="ARBA" id="ARBA00035381"/>
    </source>
</evidence>
<dbReference type="GO" id="GO:1990904">
    <property type="term" value="C:ribonucleoprotein complex"/>
    <property type="evidence" value="ECO:0007669"/>
    <property type="project" value="UniProtKB-KW"/>
</dbReference>
<dbReference type="SUPFAM" id="SSF55658">
    <property type="entry name" value="L9 N-domain-like"/>
    <property type="match status" value="1"/>
</dbReference>
<feature type="domain" description="Large ribosomal subunit protein bL9m N-terminal" evidence="12">
    <location>
        <begin position="36"/>
        <end position="68"/>
    </location>
</feature>
<feature type="region of interest" description="Disordered" evidence="9">
    <location>
        <begin position="228"/>
        <end position="254"/>
    </location>
</feature>
<evidence type="ECO:0000313" key="14">
    <source>
        <dbReference type="Proteomes" id="UP001591681"/>
    </source>
</evidence>
<evidence type="ECO:0000259" key="10">
    <source>
        <dbReference type="Pfam" id="PF01281"/>
    </source>
</evidence>
<keyword evidence="14" id="KW-1185">Reference proteome</keyword>
<keyword evidence="3" id="KW-0809">Transit peptide</keyword>
<protein>
    <recommendedName>
        <fullName evidence="7">Large ribosomal subunit protein bL9m</fullName>
    </recommendedName>
    <alternativeName>
        <fullName evidence="8">39S ribosomal protein L9, mitochondrial</fullName>
    </alternativeName>
</protein>
<dbReference type="Pfam" id="PF25131">
    <property type="entry name" value="bL9m_N"/>
    <property type="match status" value="1"/>
</dbReference>
<name>A0ABD1KI09_9TELE</name>
<accession>A0ABD1KI09</accession>
<reference evidence="13 14" key="1">
    <citation type="submission" date="2024-09" db="EMBL/GenBank/DDBJ databases">
        <title>A chromosome-level genome assembly of Gray's grenadier anchovy, Coilia grayii.</title>
        <authorList>
            <person name="Fu Z."/>
        </authorList>
    </citation>
    <scope>NUCLEOTIDE SEQUENCE [LARGE SCALE GENOMIC DNA]</scope>
    <source>
        <strain evidence="13">G4</strain>
        <tissue evidence="13">Muscle</tissue>
    </source>
</reference>
<dbReference type="Proteomes" id="UP001591681">
    <property type="component" value="Unassembled WGS sequence"/>
</dbReference>
<feature type="domain" description="Ribosomal protein L9" evidence="10">
    <location>
        <begin position="77"/>
        <end position="123"/>
    </location>
</feature>
<keyword evidence="6" id="KW-0687">Ribonucleoprotein</keyword>
<evidence type="ECO:0000256" key="9">
    <source>
        <dbReference type="SAM" id="MobiDB-lite"/>
    </source>
</evidence>
<evidence type="ECO:0000256" key="1">
    <source>
        <dbReference type="ARBA" id="ARBA00004173"/>
    </source>
</evidence>
<dbReference type="InterPro" id="IPR054302">
    <property type="entry name" value="Ribosomal_bL9m_C"/>
</dbReference>
<dbReference type="EMBL" id="JBHFQA010000005">
    <property type="protein sequence ID" value="KAL2098735.1"/>
    <property type="molecule type" value="Genomic_DNA"/>
</dbReference>
<keyword evidence="4" id="KW-0689">Ribosomal protein</keyword>
<dbReference type="InterPro" id="IPR036935">
    <property type="entry name" value="Ribosomal_bL9_N_sf"/>
</dbReference>
<proteinExistence type="inferred from homology"/>
<evidence type="ECO:0000256" key="5">
    <source>
        <dbReference type="ARBA" id="ARBA00023128"/>
    </source>
</evidence>
<dbReference type="Pfam" id="PF22078">
    <property type="entry name" value="Ribosomal_bL9m_C"/>
    <property type="match status" value="1"/>
</dbReference>
<dbReference type="Pfam" id="PF01281">
    <property type="entry name" value="Ribosomal_L9_N"/>
    <property type="match status" value="1"/>
</dbReference>
<dbReference type="GO" id="GO:0005840">
    <property type="term" value="C:ribosome"/>
    <property type="evidence" value="ECO:0007669"/>
    <property type="project" value="UniProtKB-KW"/>
</dbReference>
<evidence type="ECO:0000256" key="2">
    <source>
        <dbReference type="ARBA" id="ARBA00010605"/>
    </source>
</evidence>
<dbReference type="InterPro" id="IPR009027">
    <property type="entry name" value="Ribosomal_bL9/RNase_H1_N"/>
</dbReference>
<comment type="caution">
    <text evidence="13">The sequence shown here is derived from an EMBL/GenBank/DDBJ whole genome shotgun (WGS) entry which is preliminary data.</text>
</comment>
<dbReference type="PANTHER" id="PTHR21368">
    <property type="entry name" value="50S RIBOSOMAL PROTEIN L9"/>
    <property type="match status" value="1"/>
</dbReference>
<dbReference type="Gene3D" id="3.40.5.10">
    <property type="entry name" value="Ribosomal protein L9, N-terminal domain"/>
    <property type="match status" value="1"/>
</dbReference>
<dbReference type="AlphaFoldDB" id="A0ABD1KI09"/>
<evidence type="ECO:0000256" key="4">
    <source>
        <dbReference type="ARBA" id="ARBA00022980"/>
    </source>
</evidence>
<comment type="similarity">
    <text evidence="2">Belongs to the bacterial ribosomal protein bL9 family.</text>
</comment>
<comment type="subcellular location">
    <subcellularLocation>
        <location evidence="1">Mitochondrion</location>
    </subcellularLocation>
</comment>
<dbReference type="InterPro" id="IPR020070">
    <property type="entry name" value="Ribosomal_bL9_N"/>
</dbReference>